<dbReference type="EMBL" id="LIBO01000227">
    <property type="protein sequence ID" value="KRO61589.1"/>
    <property type="molecule type" value="Genomic_DNA"/>
</dbReference>
<evidence type="ECO:0000256" key="4">
    <source>
        <dbReference type="ARBA" id="ARBA00022989"/>
    </source>
</evidence>
<feature type="region of interest" description="Disordered" evidence="7">
    <location>
        <begin position="207"/>
        <end position="229"/>
    </location>
</feature>
<keyword evidence="6" id="KW-0653">Protein transport</keyword>
<feature type="transmembrane region" description="Helical" evidence="8">
    <location>
        <begin position="12"/>
        <end position="31"/>
    </location>
</feature>
<evidence type="ECO:0000256" key="8">
    <source>
        <dbReference type="SAM" id="Phobius"/>
    </source>
</evidence>
<evidence type="ECO:0000256" key="6">
    <source>
        <dbReference type="RuleBase" id="RU004057"/>
    </source>
</evidence>
<dbReference type="Proteomes" id="UP000051269">
    <property type="component" value="Unassembled WGS sequence"/>
</dbReference>
<keyword evidence="3 8" id="KW-0812">Transmembrane</keyword>
<dbReference type="GO" id="GO:0017038">
    <property type="term" value="P:protein import"/>
    <property type="evidence" value="ECO:0007669"/>
    <property type="project" value="TreeGrafter"/>
</dbReference>
<comment type="subcellular location">
    <subcellularLocation>
        <location evidence="1">Cell membrane</location>
        <topology evidence="1">Multi-pass membrane protein</topology>
    </subcellularLocation>
    <subcellularLocation>
        <location evidence="6">Membrane</location>
        <topology evidence="6">Multi-pass membrane protein</topology>
    </subcellularLocation>
</comment>
<feature type="transmembrane region" description="Helical" evidence="8">
    <location>
        <begin position="111"/>
        <end position="136"/>
    </location>
</feature>
<evidence type="ECO:0000256" key="1">
    <source>
        <dbReference type="ARBA" id="ARBA00004651"/>
    </source>
</evidence>
<keyword evidence="6" id="KW-0813">Transport</keyword>
<dbReference type="InterPro" id="IPR002898">
    <property type="entry name" value="MotA_ExbB_proton_chnl"/>
</dbReference>
<evidence type="ECO:0000259" key="9">
    <source>
        <dbReference type="Pfam" id="PF01618"/>
    </source>
</evidence>
<dbReference type="AlphaFoldDB" id="A0A0R2RGK5"/>
<dbReference type="Pfam" id="PF01618">
    <property type="entry name" value="MotA_ExbB"/>
    <property type="match status" value="1"/>
</dbReference>
<gene>
    <name evidence="10" type="ORF">ABR82_03345</name>
</gene>
<protein>
    <recommendedName>
        <fullName evidence="9">MotA/TolQ/ExbB proton channel domain-containing protein</fullName>
    </recommendedName>
</protein>
<dbReference type="GO" id="GO:0005886">
    <property type="term" value="C:plasma membrane"/>
    <property type="evidence" value="ECO:0007669"/>
    <property type="project" value="UniProtKB-SubCell"/>
</dbReference>
<evidence type="ECO:0000313" key="11">
    <source>
        <dbReference type="Proteomes" id="UP000051269"/>
    </source>
</evidence>
<evidence type="ECO:0000256" key="2">
    <source>
        <dbReference type="ARBA" id="ARBA00022475"/>
    </source>
</evidence>
<evidence type="ECO:0000256" key="5">
    <source>
        <dbReference type="ARBA" id="ARBA00023136"/>
    </source>
</evidence>
<dbReference type="PANTHER" id="PTHR30625">
    <property type="entry name" value="PROTEIN TOLQ"/>
    <property type="match status" value="1"/>
</dbReference>
<keyword evidence="2" id="KW-1003">Cell membrane</keyword>
<comment type="similarity">
    <text evidence="6">Belongs to the exbB/tolQ family.</text>
</comment>
<evidence type="ECO:0000313" key="10">
    <source>
        <dbReference type="EMBL" id="KRO61589.1"/>
    </source>
</evidence>
<evidence type="ECO:0000256" key="3">
    <source>
        <dbReference type="ARBA" id="ARBA00022692"/>
    </source>
</evidence>
<organism evidence="10 11">
    <name type="scientific">Verrucomicrobia subdivision 6 bacterium BACL9 MAG-120507-bin52</name>
    <dbReference type="NCBI Taxonomy" id="1655590"/>
    <lineage>
        <taxon>Bacteria</taxon>
        <taxon>Pseudomonadati</taxon>
        <taxon>Verrucomicrobiota</taxon>
        <taxon>Verrucomicrobiia</taxon>
        <taxon>Verrucomicrobiales</taxon>
        <taxon>Verrucomicrobia subdivision 6</taxon>
    </lineage>
</organism>
<proteinExistence type="inferred from homology"/>
<accession>A0A0R2RGK5</accession>
<evidence type="ECO:0000256" key="7">
    <source>
        <dbReference type="SAM" id="MobiDB-lite"/>
    </source>
</evidence>
<sequence length="229" mass="24576">MPSTLLELMRLGGPIMWVILGASVVAVGVFAERVLAYRKIGVPLDPFLDGIATLVKENRFQEALERCDEAHGPAIRVIQAGLLKRDMPLGDLRESLQEVAQLQVPRLEKNLPILATVGYVSPLLGLLGTVTGMIHVFQTVSGARGTVPVGELAGGIWEALLTTAAGLVVAIPAYVAYNYLASRMGSEVNDMERAAIEMIQILKEGGRSRPATKVSTPVTTELRAENPKP</sequence>
<reference evidence="10 11" key="1">
    <citation type="submission" date="2015-10" db="EMBL/GenBank/DDBJ databases">
        <title>Metagenome-Assembled Genomes uncover a global brackish microbiome.</title>
        <authorList>
            <person name="Hugerth L.W."/>
            <person name="Larsson J."/>
            <person name="Alneberg J."/>
            <person name="Lindh M.V."/>
            <person name="Legrand C."/>
            <person name="Pinhassi J."/>
            <person name="Andersson A.F."/>
        </authorList>
    </citation>
    <scope>NUCLEOTIDE SEQUENCE [LARGE SCALE GENOMIC DNA]</scope>
    <source>
        <strain evidence="10">BACL18 MAG-120507-bin52</strain>
    </source>
</reference>
<comment type="caution">
    <text evidence="10">The sequence shown here is derived from an EMBL/GenBank/DDBJ whole genome shotgun (WGS) entry which is preliminary data.</text>
</comment>
<keyword evidence="4 8" id="KW-1133">Transmembrane helix</keyword>
<feature type="transmembrane region" description="Helical" evidence="8">
    <location>
        <begin position="156"/>
        <end position="177"/>
    </location>
</feature>
<keyword evidence="5 8" id="KW-0472">Membrane</keyword>
<dbReference type="PANTHER" id="PTHR30625:SF17">
    <property type="entry name" value="TOLQ-RELATED"/>
    <property type="match status" value="1"/>
</dbReference>
<dbReference type="InterPro" id="IPR050790">
    <property type="entry name" value="ExbB/TolQ_transport"/>
</dbReference>
<name>A0A0R2RGK5_9BACT</name>
<feature type="domain" description="MotA/TolQ/ExbB proton channel" evidence="9">
    <location>
        <begin position="76"/>
        <end position="192"/>
    </location>
</feature>